<accession>Q08MG2</accession>
<sequence length="195" mass="20098">MYVTPFFGDASKRLLTPYPPEEVLVLDDLRGRPVTPGPIQATLPAGARAKILKVEFPTSWGGGRARPLHAAHLALGLCGSRGRPRGPSPRAPPAPPPQDTGGFSRGGGSLPVPPAPSAAPRGLQCRGSRSHPPEEGRDGHARRGPGDGLGLSGEDPARAGGHFPPGDLDLSGGPAPRLLHGWAPDPRGGEPRRGP</sequence>
<dbReference type="Proteomes" id="UP000032702">
    <property type="component" value="Unassembled WGS sequence"/>
</dbReference>
<feature type="region of interest" description="Disordered" evidence="1">
    <location>
        <begin position="77"/>
        <end position="195"/>
    </location>
</feature>
<feature type="compositionally biased region" description="Pro residues" evidence="1">
    <location>
        <begin position="86"/>
        <end position="98"/>
    </location>
</feature>
<proteinExistence type="predicted"/>
<dbReference type="EMBL" id="AAMD01000370">
    <property type="protein sequence ID" value="EAU61668.1"/>
    <property type="molecule type" value="Genomic_DNA"/>
</dbReference>
<dbReference type="AlphaFoldDB" id="Q08MG2"/>
<comment type="caution">
    <text evidence="2">The sequence shown here is derived from an EMBL/GenBank/DDBJ whole genome shotgun (WGS) entry which is preliminary data.</text>
</comment>
<evidence type="ECO:0000313" key="3">
    <source>
        <dbReference type="Proteomes" id="UP000032702"/>
    </source>
</evidence>
<feature type="compositionally biased region" description="Basic and acidic residues" evidence="1">
    <location>
        <begin position="131"/>
        <end position="145"/>
    </location>
</feature>
<dbReference type="PATRIC" id="fig|378806.16.peg.357"/>
<protein>
    <submittedName>
        <fullName evidence="2">Uncharacterized protein</fullName>
    </submittedName>
</protein>
<organism evidence="2 3">
    <name type="scientific">Stigmatella aurantiaca (strain DW4/3-1)</name>
    <dbReference type="NCBI Taxonomy" id="378806"/>
    <lineage>
        <taxon>Bacteria</taxon>
        <taxon>Pseudomonadati</taxon>
        <taxon>Myxococcota</taxon>
        <taxon>Myxococcia</taxon>
        <taxon>Myxococcales</taxon>
        <taxon>Cystobacterineae</taxon>
        <taxon>Archangiaceae</taxon>
        <taxon>Stigmatella</taxon>
    </lineage>
</organism>
<evidence type="ECO:0000256" key="1">
    <source>
        <dbReference type="SAM" id="MobiDB-lite"/>
    </source>
</evidence>
<gene>
    <name evidence="2" type="ORF">STIAU_6376</name>
</gene>
<feature type="non-terminal residue" evidence="2">
    <location>
        <position position="195"/>
    </location>
</feature>
<evidence type="ECO:0000313" key="2">
    <source>
        <dbReference type="EMBL" id="EAU61668.1"/>
    </source>
</evidence>
<name>Q08MG2_STIAD</name>
<reference evidence="2 3" key="1">
    <citation type="submission" date="2006-04" db="EMBL/GenBank/DDBJ databases">
        <authorList>
            <person name="Nierman W.C."/>
        </authorList>
    </citation>
    <scope>NUCLEOTIDE SEQUENCE [LARGE SCALE GENOMIC DNA]</scope>
    <source>
        <strain evidence="2 3">DW4/3-1</strain>
    </source>
</reference>